<dbReference type="SMART" id="SM00491">
    <property type="entry name" value="HELICc2"/>
    <property type="match status" value="1"/>
</dbReference>
<dbReference type="InterPro" id="IPR011545">
    <property type="entry name" value="DEAD/DEAH_box_helicase_dom"/>
</dbReference>
<dbReference type="SUPFAM" id="SSF52540">
    <property type="entry name" value="P-loop containing nucleoside triphosphate hydrolases"/>
    <property type="match status" value="1"/>
</dbReference>
<dbReference type="Pfam" id="PF00270">
    <property type="entry name" value="DEAD"/>
    <property type="match status" value="1"/>
</dbReference>
<keyword evidence="3" id="KW-0378">Hydrolase</keyword>
<dbReference type="AlphaFoldDB" id="A0A558DLU7"/>
<dbReference type="GO" id="GO:0003676">
    <property type="term" value="F:nucleic acid binding"/>
    <property type="evidence" value="ECO:0007669"/>
    <property type="project" value="InterPro"/>
</dbReference>
<keyword evidence="3" id="KW-0347">Helicase</keyword>
<dbReference type="OrthoDB" id="366844at2"/>
<reference evidence="3 4" key="2">
    <citation type="submission" date="2019-08" db="EMBL/GenBank/DDBJ databases">
        <title>Amycolatopsis acidicola sp. nov., isolated from peat swamp forest soil.</title>
        <authorList>
            <person name="Srisuk N."/>
        </authorList>
    </citation>
    <scope>NUCLEOTIDE SEQUENCE [LARGE SCALE GENOMIC DNA]</scope>
    <source>
        <strain evidence="3 4">TBRC 6029</strain>
    </source>
</reference>
<dbReference type="RefSeq" id="WP_144585153.1">
    <property type="nucleotide sequence ID" value="NZ_VJWX01000007.1"/>
</dbReference>
<dbReference type="GO" id="GO:0006139">
    <property type="term" value="P:nucleobase-containing compound metabolic process"/>
    <property type="evidence" value="ECO:0007669"/>
    <property type="project" value="InterPro"/>
</dbReference>
<sequence>MDFGKLLDGQDAEAPIEPRELYEALPDKKEGYGYLRLVQGEVLEAWHARRGERDLVVKVNTGGGKTIDGLIILQSLLNEGLGPALYVAPGKQLVNQVLDEAKRIGIPAVDDPDSPAYTGCQAVAVINAFKLVNGRTVFSTRRPSRPPAPIGSVVIDDAHAALATVRENLSIKLEREHNAYPKLLKLFRSDLEKSSPTELLDIDDQSYGSLAEVPFWALRAKLEQVRGELHTHRESDELRYVWPAVRDVLGFCRIVFTGKEVTITPPCPPIGHITEFADAKRRVYLTATLADDSVLVETFGADRTSVQKPIAPSTAGDIGERMILAPQGINPGIVVEDVRRQIAQLAKRYNVVVLAPSNRAAGEWSKFGAIVVTDGSSQVEEVVQRLRKEDEHVGLVVFSNRYDGIDLPGKACRVLVLDGLPEARSAEDRLETKLLRQAGSDDRQVQRIEQGMGRGVRSSEDHCVVFLLGTRLSQLVVDPRSLARFSPATQAQLKLSHRVAAAMPGKTLDAVMQTAGQALNRDPKWTILAKRALTAVKPAPGHVSPVAVARREAFNAAANGRVKAAADILEKVEEQVEEPREKGWLQAQRAAYIDHLDPAEAQRILASARTLNSEVLRPLSGIEYRKLDFQSNQAKRAADLLTRNYSKAEELRLAFQGIVDDLVFDKDHVPEFEDAMLQLALHLGFAAHRPDFEKRRGSDILWALSPSDYWVIEAKSGSNTQRIHKDCADQLSGHMNWFRERYGDLVAAAPVMVHKAHRMHDDAAATPGMKVLDESGLQRIKDAVIAFAAGLAANRWDNPPAVASQLEGHRLRAVDLPIYLRDFVPAR</sequence>
<dbReference type="InterPro" id="IPR014001">
    <property type="entry name" value="Helicase_ATP-bd"/>
</dbReference>
<dbReference type="GO" id="GO:0016818">
    <property type="term" value="F:hydrolase activity, acting on acid anhydrides, in phosphorus-containing anhydrides"/>
    <property type="evidence" value="ECO:0007669"/>
    <property type="project" value="InterPro"/>
</dbReference>
<dbReference type="EMBL" id="VJWX01000007">
    <property type="protein sequence ID" value="TVT61953.1"/>
    <property type="molecule type" value="Genomic_DNA"/>
</dbReference>
<dbReference type="GO" id="GO:0004386">
    <property type="term" value="F:helicase activity"/>
    <property type="evidence" value="ECO:0007669"/>
    <property type="project" value="UniProtKB-KW"/>
</dbReference>
<evidence type="ECO:0000259" key="1">
    <source>
        <dbReference type="SMART" id="SM00487"/>
    </source>
</evidence>
<feature type="domain" description="Helicase ATP-binding" evidence="1">
    <location>
        <begin position="31"/>
        <end position="205"/>
    </location>
</feature>
<dbReference type="Pfam" id="PF13307">
    <property type="entry name" value="Helicase_C_2"/>
    <property type="match status" value="1"/>
</dbReference>
<keyword evidence="3" id="KW-0067">ATP-binding</keyword>
<reference evidence="3 4" key="1">
    <citation type="submission" date="2019-07" db="EMBL/GenBank/DDBJ databases">
        <authorList>
            <person name="Duangmal K."/>
            <person name="Teo W.F.A."/>
        </authorList>
    </citation>
    <scope>NUCLEOTIDE SEQUENCE [LARGE SCALE GENOMIC DNA]</scope>
    <source>
        <strain evidence="3 4">TBRC 6029</strain>
    </source>
</reference>
<proteinExistence type="predicted"/>
<dbReference type="SMART" id="SM00487">
    <property type="entry name" value="DEXDc"/>
    <property type="match status" value="1"/>
</dbReference>
<dbReference type="Proteomes" id="UP000320011">
    <property type="component" value="Unassembled WGS sequence"/>
</dbReference>
<protein>
    <submittedName>
        <fullName evidence="3">DEAD/DEAH box helicase</fullName>
    </submittedName>
</protein>
<keyword evidence="3" id="KW-0547">Nucleotide-binding</keyword>
<organism evidence="3 4">
    <name type="scientific">Amycolatopsis rhizosphaerae</name>
    <dbReference type="NCBI Taxonomy" id="2053003"/>
    <lineage>
        <taxon>Bacteria</taxon>
        <taxon>Bacillati</taxon>
        <taxon>Actinomycetota</taxon>
        <taxon>Actinomycetes</taxon>
        <taxon>Pseudonocardiales</taxon>
        <taxon>Pseudonocardiaceae</taxon>
        <taxon>Amycolatopsis</taxon>
    </lineage>
</organism>
<evidence type="ECO:0000313" key="4">
    <source>
        <dbReference type="Proteomes" id="UP000320011"/>
    </source>
</evidence>
<keyword evidence="4" id="KW-1185">Reference proteome</keyword>
<name>A0A558DLU7_9PSEU</name>
<gene>
    <name evidence="3" type="ORF">FNH05_01590</name>
</gene>
<accession>A0A558DLU7</accession>
<dbReference type="GO" id="GO:0005524">
    <property type="term" value="F:ATP binding"/>
    <property type="evidence" value="ECO:0007669"/>
    <property type="project" value="InterPro"/>
</dbReference>
<evidence type="ECO:0000259" key="2">
    <source>
        <dbReference type="SMART" id="SM00491"/>
    </source>
</evidence>
<dbReference type="Gene3D" id="3.40.50.300">
    <property type="entry name" value="P-loop containing nucleotide triphosphate hydrolases"/>
    <property type="match status" value="2"/>
</dbReference>
<feature type="domain" description="ATP-dependent helicase C-terminal" evidence="2">
    <location>
        <begin position="354"/>
        <end position="474"/>
    </location>
</feature>
<evidence type="ECO:0000313" key="3">
    <source>
        <dbReference type="EMBL" id="TVT61953.1"/>
    </source>
</evidence>
<comment type="caution">
    <text evidence="3">The sequence shown here is derived from an EMBL/GenBank/DDBJ whole genome shotgun (WGS) entry which is preliminary data.</text>
</comment>
<dbReference type="InterPro" id="IPR027417">
    <property type="entry name" value="P-loop_NTPase"/>
</dbReference>
<dbReference type="InterPro" id="IPR006555">
    <property type="entry name" value="ATP-dep_Helicase_C"/>
</dbReference>